<evidence type="ECO:0000313" key="1">
    <source>
        <dbReference type="EMBL" id="MBK0381290.1"/>
    </source>
</evidence>
<accession>A0A934PY50</accession>
<organism evidence="1 2">
    <name type="scientific">Mucilaginibacter segetis</name>
    <dbReference type="NCBI Taxonomy" id="2793071"/>
    <lineage>
        <taxon>Bacteria</taxon>
        <taxon>Pseudomonadati</taxon>
        <taxon>Bacteroidota</taxon>
        <taxon>Sphingobacteriia</taxon>
        <taxon>Sphingobacteriales</taxon>
        <taxon>Sphingobacteriaceae</taxon>
        <taxon>Mucilaginibacter</taxon>
    </lineage>
</organism>
<sequence length="261" mass="29869">MFNITFAKDFLLHKLKSKNRHGLHSPFVYQLVDEVIYDLKPKAAYHKIEQMRDKLLVDDRMITITDMGAGSRVNNNRQKKISDITINALKPPKLAQLLYRLAAFSKPNTIVELGTCLGITTLYLQEAAPAAKVYTLEGCPQTADVAKEVFDIAGLNDVKLITGNFDDTLQDVINEHQQLDFVYVDGNHQKTATLNYFNWCLPKVHKGTMLIFDDIYWSEGMKQAWKEIKAHPQVTVTVDLFWIGLVFFKPSQAKEDFLIRF</sequence>
<dbReference type="PANTHER" id="PTHR43836:SF2">
    <property type="entry name" value="CATECHOL O-METHYLTRANSFERASE 1-RELATED"/>
    <property type="match status" value="1"/>
</dbReference>
<dbReference type="RefSeq" id="WP_200067834.1">
    <property type="nucleotide sequence ID" value="NZ_JAEHFW010000004.1"/>
</dbReference>
<dbReference type="AlphaFoldDB" id="A0A934PY50"/>
<protein>
    <submittedName>
        <fullName evidence="1">Class I SAM-dependent methyltransferase</fullName>
    </submittedName>
</protein>
<dbReference type="Proteomes" id="UP000613193">
    <property type="component" value="Unassembled WGS sequence"/>
</dbReference>
<evidence type="ECO:0000313" key="2">
    <source>
        <dbReference type="Proteomes" id="UP000613193"/>
    </source>
</evidence>
<dbReference type="SUPFAM" id="SSF53335">
    <property type="entry name" value="S-adenosyl-L-methionine-dependent methyltransferases"/>
    <property type="match status" value="1"/>
</dbReference>
<dbReference type="PANTHER" id="PTHR43836">
    <property type="entry name" value="CATECHOL O-METHYLTRANSFERASE 1-RELATED"/>
    <property type="match status" value="1"/>
</dbReference>
<dbReference type="GO" id="GO:0008171">
    <property type="term" value="F:O-methyltransferase activity"/>
    <property type="evidence" value="ECO:0007669"/>
    <property type="project" value="TreeGrafter"/>
</dbReference>
<dbReference type="Pfam" id="PF13578">
    <property type="entry name" value="Methyltransf_24"/>
    <property type="match status" value="1"/>
</dbReference>
<comment type="caution">
    <text evidence="1">The sequence shown here is derived from an EMBL/GenBank/DDBJ whole genome shotgun (WGS) entry which is preliminary data.</text>
</comment>
<gene>
    <name evidence="1" type="ORF">I5M19_18350</name>
</gene>
<keyword evidence="2" id="KW-1185">Reference proteome</keyword>
<dbReference type="InterPro" id="IPR029063">
    <property type="entry name" value="SAM-dependent_MTases_sf"/>
</dbReference>
<keyword evidence="1" id="KW-0808">Transferase</keyword>
<proteinExistence type="predicted"/>
<dbReference type="GO" id="GO:0032259">
    <property type="term" value="P:methylation"/>
    <property type="evidence" value="ECO:0007669"/>
    <property type="project" value="UniProtKB-KW"/>
</dbReference>
<name>A0A934PY50_9SPHI</name>
<dbReference type="EMBL" id="JAEHFW010000004">
    <property type="protein sequence ID" value="MBK0381290.1"/>
    <property type="molecule type" value="Genomic_DNA"/>
</dbReference>
<reference evidence="1" key="1">
    <citation type="submission" date="2020-12" db="EMBL/GenBank/DDBJ databases">
        <title>Bacterial novel species Mucilaginibacter sp. SD-g isolated from soil.</title>
        <authorList>
            <person name="Jung H.-Y."/>
        </authorList>
    </citation>
    <scope>NUCLEOTIDE SEQUENCE</scope>
    <source>
        <strain evidence="1">SD-g</strain>
    </source>
</reference>
<dbReference type="Gene3D" id="3.40.50.150">
    <property type="entry name" value="Vaccinia Virus protein VP39"/>
    <property type="match status" value="1"/>
</dbReference>
<keyword evidence="1" id="KW-0489">Methyltransferase</keyword>